<name>D6RQK9_COPC7</name>
<dbReference type="RefSeq" id="XP_002910100.1">
    <property type="nucleotide sequence ID" value="XM_002910054.1"/>
</dbReference>
<gene>
    <name evidence="1" type="ORF">CC1G_15378</name>
</gene>
<organism evidence="1 2">
    <name type="scientific">Coprinopsis cinerea (strain Okayama-7 / 130 / ATCC MYA-4618 / FGSC 9003)</name>
    <name type="common">Inky cap fungus</name>
    <name type="synonym">Hormographiella aspergillata</name>
    <dbReference type="NCBI Taxonomy" id="240176"/>
    <lineage>
        <taxon>Eukaryota</taxon>
        <taxon>Fungi</taxon>
        <taxon>Dikarya</taxon>
        <taxon>Basidiomycota</taxon>
        <taxon>Agaricomycotina</taxon>
        <taxon>Agaricomycetes</taxon>
        <taxon>Agaricomycetidae</taxon>
        <taxon>Agaricales</taxon>
        <taxon>Agaricineae</taxon>
        <taxon>Psathyrellaceae</taxon>
        <taxon>Coprinopsis</taxon>
    </lineage>
</organism>
<dbReference type="InParanoid" id="D6RQK9"/>
<comment type="caution">
    <text evidence="1">The sequence shown here is derived from an EMBL/GenBank/DDBJ whole genome shotgun (WGS) entry which is preliminary data.</text>
</comment>
<evidence type="ECO:0000313" key="1">
    <source>
        <dbReference type="EMBL" id="EFI26606.1"/>
    </source>
</evidence>
<dbReference type="KEGG" id="cci:CC1G_15378"/>
<reference evidence="1 2" key="1">
    <citation type="journal article" date="2010" name="Proc. Natl. Acad. Sci. U.S.A.">
        <title>Insights into evolution of multicellular fungi from the assembled chromosomes of the mushroom Coprinopsis cinerea (Coprinus cinereus).</title>
        <authorList>
            <person name="Stajich J.E."/>
            <person name="Wilke S.K."/>
            <person name="Ahren D."/>
            <person name="Au C.H."/>
            <person name="Birren B.W."/>
            <person name="Borodovsky M."/>
            <person name="Burns C."/>
            <person name="Canback B."/>
            <person name="Casselton L.A."/>
            <person name="Cheng C.K."/>
            <person name="Deng J."/>
            <person name="Dietrich F.S."/>
            <person name="Fargo D.C."/>
            <person name="Farman M.L."/>
            <person name="Gathman A.C."/>
            <person name="Goldberg J."/>
            <person name="Guigo R."/>
            <person name="Hoegger P.J."/>
            <person name="Hooker J.B."/>
            <person name="Huggins A."/>
            <person name="James T.Y."/>
            <person name="Kamada T."/>
            <person name="Kilaru S."/>
            <person name="Kodira C."/>
            <person name="Kues U."/>
            <person name="Kupfer D."/>
            <person name="Kwan H.S."/>
            <person name="Lomsadze A."/>
            <person name="Li W."/>
            <person name="Lilly W.W."/>
            <person name="Ma L.J."/>
            <person name="Mackey A.J."/>
            <person name="Manning G."/>
            <person name="Martin F."/>
            <person name="Muraguchi H."/>
            <person name="Natvig D.O."/>
            <person name="Palmerini H."/>
            <person name="Ramesh M.A."/>
            <person name="Rehmeyer C.J."/>
            <person name="Roe B.A."/>
            <person name="Shenoy N."/>
            <person name="Stanke M."/>
            <person name="Ter-Hovhannisyan V."/>
            <person name="Tunlid A."/>
            <person name="Velagapudi R."/>
            <person name="Vision T.J."/>
            <person name="Zeng Q."/>
            <person name="Zolan M.E."/>
            <person name="Pukkila P.J."/>
        </authorList>
    </citation>
    <scope>NUCLEOTIDE SEQUENCE [LARGE SCALE GENOMIC DNA]</scope>
    <source>
        <strain evidence="2">Okayama-7 / 130 / ATCC MYA-4618 / FGSC 9003</strain>
    </source>
</reference>
<dbReference type="GeneID" id="9378930"/>
<dbReference type="EMBL" id="AACS02000012">
    <property type="protein sequence ID" value="EFI26606.1"/>
    <property type="molecule type" value="Genomic_DNA"/>
</dbReference>
<protein>
    <submittedName>
        <fullName evidence="1">Uncharacterized protein</fullName>
    </submittedName>
</protein>
<dbReference type="VEuPathDB" id="FungiDB:CC1G_15378"/>
<dbReference type="HOGENOM" id="CLU_3050232_0_0_1"/>
<accession>D6RQK9</accession>
<keyword evidence="2" id="KW-1185">Reference proteome</keyword>
<dbReference type="Proteomes" id="UP000001861">
    <property type="component" value="Unassembled WGS sequence"/>
</dbReference>
<dbReference type="AlphaFoldDB" id="D6RQK9"/>
<evidence type="ECO:0000313" key="2">
    <source>
        <dbReference type="Proteomes" id="UP000001861"/>
    </source>
</evidence>
<proteinExistence type="predicted"/>
<sequence length="54" mass="6179">MKLPVSLQKKNESDVQAYDLSRKQISAQYAALEKFEGGRRTEAMTLVYDSTPER</sequence>